<evidence type="ECO:0000313" key="2">
    <source>
        <dbReference type="Proteomes" id="UP001163046"/>
    </source>
</evidence>
<comment type="caution">
    <text evidence="1">The sequence shown here is derived from an EMBL/GenBank/DDBJ whole genome shotgun (WGS) entry which is preliminary data.</text>
</comment>
<accession>A0A9W9Z2P2</accession>
<name>A0A9W9Z2P2_9CNID</name>
<dbReference type="Proteomes" id="UP001163046">
    <property type="component" value="Unassembled WGS sequence"/>
</dbReference>
<dbReference type="EMBL" id="MU826829">
    <property type="protein sequence ID" value="KAJ7373896.1"/>
    <property type="molecule type" value="Genomic_DNA"/>
</dbReference>
<evidence type="ECO:0000313" key="1">
    <source>
        <dbReference type="EMBL" id="KAJ7373896.1"/>
    </source>
</evidence>
<sequence length="175" mass="19144">MQAGSQLNQFPSHSSCKLLLKLPVCEYILVSSGSCDFEQNKKNTGSRLITSSSGTSMNFFIILLTVTSCVSSSSTPGDSRSSFLHIVQDYYLDGRVSHRQKASSVLSCAQLCLRRLPLCRSLNYGNKICELNDEGIDITKTGVTSLDSLVAMSGFIFAQLFNLTVSKKLEINLIL</sequence>
<organism evidence="1 2">
    <name type="scientific">Desmophyllum pertusum</name>
    <dbReference type="NCBI Taxonomy" id="174260"/>
    <lineage>
        <taxon>Eukaryota</taxon>
        <taxon>Metazoa</taxon>
        <taxon>Cnidaria</taxon>
        <taxon>Anthozoa</taxon>
        <taxon>Hexacorallia</taxon>
        <taxon>Scleractinia</taxon>
        <taxon>Caryophylliina</taxon>
        <taxon>Caryophylliidae</taxon>
        <taxon>Desmophyllum</taxon>
    </lineage>
</organism>
<reference evidence="1" key="1">
    <citation type="submission" date="2023-01" db="EMBL/GenBank/DDBJ databases">
        <title>Genome assembly of the deep-sea coral Lophelia pertusa.</title>
        <authorList>
            <person name="Herrera S."/>
            <person name="Cordes E."/>
        </authorList>
    </citation>
    <scope>NUCLEOTIDE SEQUENCE</scope>
    <source>
        <strain evidence="1">USNM1676648</strain>
        <tissue evidence="1">Polyp</tissue>
    </source>
</reference>
<proteinExistence type="predicted"/>
<gene>
    <name evidence="1" type="ORF">OS493_009220</name>
</gene>
<dbReference type="AlphaFoldDB" id="A0A9W9Z2P2"/>
<protein>
    <recommendedName>
        <fullName evidence="3">Apple domain-containing protein</fullName>
    </recommendedName>
</protein>
<keyword evidence="2" id="KW-1185">Reference proteome</keyword>
<evidence type="ECO:0008006" key="3">
    <source>
        <dbReference type="Google" id="ProtNLM"/>
    </source>
</evidence>